<name>A0ABW9QWW0_9ACTN</name>
<evidence type="ECO:0000313" key="4">
    <source>
        <dbReference type="Proteomes" id="UP000437736"/>
    </source>
</evidence>
<evidence type="ECO:0000313" key="3">
    <source>
        <dbReference type="EMBL" id="MST34055.1"/>
    </source>
</evidence>
<dbReference type="Pfam" id="PF00313">
    <property type="entry name" value="CSD"/>
    <property type="match status" value="1"/>
</dbReference>
<dbReference type="PROSITE" id="PS51857">
    <property type="entry name" value="CSD_2"/>
    <property type="match status" value="1"/>
</dbReference>
<evidence type="ECO:0000256" key="1">
    <source>
        <dbReference type="SAM" id="MobiDB-lite"/>
    </source>
</evidence>
<dbReference type="SUPFAM" id="SSF50249">
    <property type="entry name" value="Nucleic acid-binding proteins"/>
    <property type="match status" value="1"/>
</dbReference>
<feature type="region of interest" description="Disordered" evidence="1">
    <location>
        <begin position="1"/>
        <end position="21"/>
    </location>
</feature>
<dbReference type="Gene3D" id="2.40.50.140">
    <property type="entry name" value="Nucleic acid-binding proteins"/>
    <property type="match status" value="1"/>
</dbReference>
<dbReference type="Proteomes" id="UP000437736">
    <property type="component" value="Unassembled WGS sequence"/>
</dbReference>
<organism evidence="3 4">
    <name type="scientific">Acidiferrimicrobium australe</name>
    <dbReference type="NCBI Taxonomy" id="2664430"/>
    <lineage>
        <taxon>Bacteria</taxon>
        <taxon>Bacillati</taxon>
        <taxon>Actinomycetota</taxon>
        <taxon>Acidimicrobiia</taxon>
        <taxon>Acidimicrobiales</taxon>
        <taxon>Acidimicrobiaceae</taxon>
        <taxon>Acidiferrimicrobium</taxon>
    </lineage>
</organism>
<dbReference type="InterPro" id="IPR002059">
    <property type="entry name" value="CSP_DNA-bd"/>
</dbReference>
<proteinExistence type="predicted"/>
<keyword evidence="4" id="KW-1185">Reference proteome</keyword>
<gene>
    <name evidence="3" type="ORF">GHK86_15165</name>
</gene>
<sequence>MSGGTAGGRTRRRPGVTTGTVTDFDAEVGLGEVGADDGTVVRFHCTQIADGSRSIAVGTPVSFAVVPGRGGRWEAAAVAPRAAG</sequence>
<dbReference type="EMBL" id="WJHE01000829">
    <property type="protein sequence ID" value="MST34055.1"/>
    <property type="molecule type" value="Genomic_DNA"/>
</dbReference>
<feature type="domain" description="CSD" evidence="2">
    <location>
        <begin position="16"/>
        <end position="80"/>
    </location>
</feature>
<accession>A0ABW9QWW0</accession>
<evidence type="ECO:0000259" key="2">
    <source>
        <dbReference type="PROSITE" id="PS51857"/>
    </source>
</evidence>
<dbReference type="InterPro" id="IPR012340">
    <property type="entry name" value="NA-bd_OB-fold"/>
</dbReference>
<comment type="caution">
    <text evidence="3">The sequence shown here is derived from an EMBL/GenBank/DDBJ whole genome shotgun (WGS) entry which is preliminary data.</text>
</comment>
<protein>
    <recommendedName>
        <fullName evidence="2">CSD domain-containing protein</fullName>
    </recommendedName>
</protein>
<reference evidence="3 4" key="1">
    <citation type="submission" date="2019-11" db="EMBL/GenBank/DDBJ databases">
        <title>Acidiferrimicrobium australis gen. nov., sp. nov., an acidophilic and obligately heterotrophic, member of the Actinobacteria that catalyses dissimilatory oxido- reduction of iron isolated from metal-rich acidic water in Chile.</title>
        <authorList>
            <person name="Gonzalez D."/>
            <person name="Huber K."/>
            <person name="Hedrich S."/>
            <person name="Rojas-Villalobos C."/>
            <person name="Quatrini R."/>
            <person name="Dinamarca M.A."/>
            <person name="Schwarz A."/>
            <person name="Canales C."/>
            <person name="Nancucheo I."/>
        </authorList>
    </citation>
    <scope>NUCLEOTIDE SEQUENCE [LARGE SCALE GENOMIC DNA]</scope>
    <source>
        <strain evidence="3 4">USS-CCA1</strain>
    </source>
</reference>